<evidence type="ECO:0000256" key="5">
    <source>
        <dbReference type="ARBA" id="ARBA00022990"/>
    </source>
</evidence>
<evidence type="ECO:0000256" key="7">
    <source>
        <dbReference type="ARBA" id="ARBA00023239"/>
    </source>
</evidence>
<dbReference type="PANTHER" id="PTHR11954:SF22">
    <property type="entry name" value="D-DOPACHROME DECARBOXYLASE"/>
    <property type="match status" value="1"/>
</dbReference>
<name>A0A8S3PUW9_MYTED</name>
<organism evidence="10 11">
    <name type="scientific">Mytilus edulis</name>
    <name type="common">Blue mussel</name>
    <dbReference type="NCBI Taxonomy" id="6550"/>
    <lineage>
        <taxon>Eukaryota</taxon>
        <taxon>Metazoa</taxon>
        <taxon>Spiralia</taxon>
        <taxon>Lophotrochozoa</taxon>
        <taxon>Mollusca</taxon>
        <taxon>Bivalvia</taxon>
        <taxon>Autobranchia</taxon>
        <taxon>Pteriomorphia</taxon>
        <taxon>Mytilida</taxon>
        <taxon>Mytiloidea</taxon>
        <taxon>Mytilidae</taxon>
        <taxon>Mytilinae</taxon>
        <taxon>Mytilus</taxon>
    </lineage>
</organism>
<dbReference type="Gene3D" id="3.30.429.10">
    <property type="entry name" value="Macrophage Migration Inhibitory Factor"/>
    <property type="match status" value="1"/>
</dbReference>
<keyword evidence="4" id="KW-0963">Cytoplasm</keyword>
<dbReference type="Pfam" id="PF01187">
    <property type="entry name" value="MIF"/>
    <property type="match status" value="1"/>
</dbReference>
<evidence type="ECO:0000256" key="3">
    <source>
        <dbReference type="ARBA" id="ARBA00011233"/>
    </source>
</evidence>
<dbReference type="GO" id="GO:0042438">
    <property type="term" value="P:melanin biosynthetic process"/>
    <property type="evidence" value="ECO:0007669"/>
    <property type="project" value="UniProtKB-KW"/>
</dbReference>
<evidence type="ECO:0000313" key="11">
    <source>
        <dbReference type="Proteomes" id="UP000683360"/>
    </source>
</evidence>
<protein>
    <recommendedName>
        <fullName evidence="9">D-dopachrome decarboxylase</fullName>
        <ecNumber evidence="9">4.1.1.84</ecNumber>
    </recommendedName>
</protein>
<evidence type="ECO:0000256" key="8">
    <source>
        <dbReference type="ARBA" id="ARBA00037460"/>
    </source>
</evidence>
<keyword evidence="6" id="KW-0470">Melanin biosynthesis</keyword>
<comment type="caution">
    <text evidence="10">The sequence shown here is derived from an EMBL/GenBank/DDBJ whole genome shotgun (WGS) entry which is preliminary data.</text>
</comment>
<evidence type="ECO:0000256" key="6">
    <source>
        <dbReference type="ARBA" id="ARBA00023101"/>
    </source>
</evidence>
<keyword evidence="7" id="KW-0456">Lyase</keyword>
<evidence type="ECO:0000256" key="9">
    <source>
        <dbReference type="ARBA" id="ARBA00038884"/>
    </source>
</evidence>
<proteinExistence type="inferred from homology"/>
<dbReference type="Proteomes" id="UP000683360">
    <property type="component" value="Unassembled WGS sequence"/>
</dbReference>
<gene>
    <name evidence="10" type="ORF">MEDL_3212</name>
</gene>
<dbReference type="GO" id="GO:0005615">
    <property type="term" value="C:extracellular space"/>
    <property type="evidence" value="ECO:0007669"/>
    <property type="project" value="TreeGrafter"/>
</dbReference>
<dbReference type="SUPFAM" id="SSF55331">
    <property type="entry name" value="Tautomerase/MIF"/>
    <property type="match status" value="1"/>
</dbReference>
<sequence>MWRALRALGIVGGERSQLIGNLCKEAETASMWLWRKRKGGGQQMVEGISNQKVKWPNNKSKSEWQQFDEDVDAILNTTLAGNIDRKIESMTSFIYNIGMDRFGADEKEVVTTSLNKGLIPTDFAKKFSAFLAETLDKPIEKITLVITCDALVCNAGDESPFMLISIISIARFNEKDNPGYTDKITTFVKEETKLPGNKVQIVYTDLQPHMAGKGK</sequence>
<dbReference type="AlphaFoldDB" id="A0A8S3PUW9"/>
<evidence type="ECO:0000256" key="1">
    <source>
        <dbReference type="ARBA" id="ARBA00004496"/>
    </source>
</evidence>
<dbReference type="GO" id="GO:0005737">
    <property type="term" value="C:cytoplasm"/>
    <property type="evidence" value="ECO:0007669"/>
    <property type="project" value="UniProtKB-SubCell"/>
</dbReference>
<dbReference type="EMBL" id="CAJPWZ010000184">
    <property type="protein sequence ID" value="CAG2187762.1"/>
    <property type="molecule type" value="Genomic_DNA"/>
</dbReference>
<dbReference type="InterPro" id="IPR001398">
    <property type="entry name" value="Macrophage_inhib_fac"/>
</dbReference>
<keyword evidence="5" id="KW-0007">Acetylation</keyword>
<dbReference type="PANTHER" id="PTHR11954">
    <property type="entry name" value="D-DOPACHROME DECARBOXYLASE"/>
    <property type="match status" value="1"/>
</dbReference>
<evidence type="ECO:0000256" key="4">
    <source>
        <dbReference type="ARBA" id="ARBA00022490"/>
    </source>
</evidence>
<reference evidence="10" key="1">
    <citation type="submission" date="2021-03" db="EMBL/GenBank/DDBJ databases">
        <authorList>
            <person name="Bekaert M."/>
        </authorList>
    </citation>
    <scope>NUCLEOTIDE SEQUENCE</scope>
</reference>
<evidence type="ECO:0000313" key="10">
    <source>
        <dbReference type="EMBL" id="CAG2187762.1"/>
    </source>
</evidence>
<dbReference type="EC" id="4.1.1.84" evidence="9"/>
<dbReference type="OrthoDB" id="6080988at2759"/>
<accession>A0A8S3PUW9</accession>
<dbReference type="GO" id="GO:0033981">
    <property type="term" value="F:D-dopachrome decarboxylase activity"/>
    <property type="evidence" value="ECO:0007669"/>
    <property type="project" value="UniProtKB-EC"/>
</dbReference>
<comment type="subunit">
    <text evidence="3">Homotrimer.</text>
</comment>
<comment type="subcellular location">
    <subcellularLocation>
        <location evidence="1">Cytoplasm</location>
    </subcellularLocation>
</comment>
<dbReference type="GO" id="GO:0050178">
    <property type="term" value="F:phenylpyruvate tautomerase activity"/>
    <property type="evidence" value="ECO:0007669"/>
    <property type="project" value="TreeGrafter"/>
</dbReference>
<comment type="similarity">
    <text evidence="2">Belongs to the MIF family.</text>
</comment>
<comment type="function">
    <text evidence="8">Tautomerization of D-dopachrome with decarboxylation to give 5,6-dihydroxyindole (DHI).</text>
</comment>
<evidence type="ECO:0000256" key="2">
    <source>
        <dbReference type="ARBA" id="ARBA00005851"/>
    </source>
</evidence>
<dbReference type="InterPro" id="IPR014347">
    <property type="entry name" value="Tautomerase/MIF_sf"/>
</dbReference>
<keyword evidence="11" id="KW-1185">Reference proteome</keyword>